<proteinExistence type="predicted"/>
<feature type="non-terminal residue" evidence="1">
    <location>
        <position position="1"/>
    </location>
</feature>
<dbReference type="Pfam" id="PF09950">
    <property type="entry name" value="Major_capside"/>
    <property type="match status" value="1"/>
</dbReference>
<gene>
    <name evidence="1" type="ORF">LCGC14_2735800</name>
</gene>
<name>A0A0F8Z5V5_9ZZZZ</name>
<protein>
    <recommendedName>
        <fullName evidence="2">DUF2184 domain-containing protein</fullName>
    </recommendedName>
</protein>
<sequence>PVSSEGQGAETIAYDIVRGAGIAKVIANGAMDLPRADTFVDRHYAVVRVLGISFGYTTRELRNAAFANVPLEARRGVAARRGMEEKLSDIAWNGDSSYSMLGLLDNTNVPQVQAAAPSTGSDRTWAGGDKTPLEIISDISSALSDIVDVTNQVHKPNTLLLPIAQFEYIRKTPYSDRVPMSILRYMKDPDNGYDIDMIEQVPELKATGPGGEDQMLVYERTDEVLQFRIPMELRAMPPEPRNLEFLINMESECAGMVIRYPLALNKVYEI</sequence>
<evidence type="ECO:0000313" key="1">
    <source>
        <dbReference type="EMBL" id="KKK89172.1"/>
    </source>
</evidence>
<dbReference type="InterPro" id="IPR020049">
    <property type="entry name" value="Major_capsid-like"/>
</dbReference>
<dbReference type="EMBL" id="LAZR01049638">
    <property type="protein sequence ID" value="KKK89172.1"/>
    <property type="molecule type" value="Genomic_DNA"/>
</dbReference>
<organism evidence="1">
    <name type="scientific">marine sediment metagenome</name>
    <dbReference type="NCBI Taxonomy" id="412755"/>
    <lineage>
        <taxon>unclassified sequences</taxon>
        <taxon>metagenomes</taxon>
        <taxon>ecological metagenomes</taxon>
    </lineage>
</organism>
<comment type="caution">
    <text evidence="1">The sequence shown here is derived from an EMBL/GenBank/DDBJ whole genome shotgun (WGS) entry which is preliminary data.</text>
</comment>
<reference evidence="1" key="1">
    <citation type="journal article" date="2015" name="Nature">
        <title>Complex archaea that bridge the gap between prokaryotes and eukaryotes.</title>
        <authorList>
            <person name="Spang A."/>
            <person name="Saw J.H."/>
            <person name="Jorgensen S.L."/>
            <person name="Zaremba-Niedzwiedzka K."/>
            <person name="Martijn J."/>
            <person name="Lind A.E."/>
            <person name="van Eijk R."/>
            <person name="Schleper C."/>
            <person name="Guy L."/>
            <person name="Ettema T.J."/>
        </authorList>
    </citation>
    <scope>NUCLEOTIDE SEQUENCE</scope>
</reference>
<dbReference type="AlphaFoldDB" id="A0A0F8Z5V5"/>
<accession>A0A0F8Z5V5</accession>
<dbReference type="PIRSF" id="PIRSF029202">
    <property type="entry name" value="UCP029202"/>
    <property type="match status" value="1"/>
</dbReference>
<evidence type="ECO:0008006" key="2">
    <source>
        <dbReference type="Google" id="ProtNLM"/>
    </source>
</evidence>